<dbReference type="Gene3D" id="1.10.10.10">
    <property type="entry name" value="Winged helix-like DNA-binding domain superfamily/Winged helix DNA-binding domain"/>
    <property type="match status" value="1"/>
</dbReference>
<dbReference type="SUPFAM" id="SSF46785">
    <property type="entry name" value="Winged helix' DNA-binding domain"/>
    <property type="match status" value="1"/>
</dbReference>
<name>A0A6P1TL76_9FIRM</name>
<reference evidence="5 6" key="1">
    <citation type="submission" date="2020-01" db="EMBL/GenBank/DDBJ databases">
        <title>Genome analysis of Anaerocolumna sp. CBA3638.</title>
        <authorList>
            <person name="Kim J."/>
            <person name="Roh S.W."/>
        </authorList>
    </citation>
    <scope>NUCLEOTIDE SEQUENCE [LARGE SCALE GENOMIC DNA]</scope>
    <source>
        <strain evidence="5 6">CBA3638</strain>
    </source>
</reference>
<dbReference type="CDD" id="cd07377">
    <property type="entry name" value="WHTH_GntR"/>
    <property type="match status" value="1"/>
</dbReference>
<dbReference type="EMBL" id="CP048000">
    <property type="protein sequence ID" value="QHQ61804.1"/>
    <property type="molecule type" value="Genomic_DNA"/>
</dbReference>
<keyword evidence="6" id="KW-1185">Reference proteome</keyword>
<evidence type="ECO:0000256" key="2">
    <source>
        <dbReference type="ARBA" id="ARBA00023125"/>
    </source>
</evidence>
<dbReference type="AlphaFoldDB" id="A0A6P1TL76"/>
<dbReference type="InterPro" id="IPR036390">
    <property type="entry name" value="WH_DNA-bd_sf"/>
</dbReference>
<dbReference type="PANTHER" id="PTHR38445:SF6">
    <property type="entry name" value="GNTR-FAMILY TRANSCRIPTIONAL REGULATOR"/>
    <property type="match status" value="1"/>
</dbReference>
<dbReference type="PROSITE" id="PS50949">
    <property type="entry name" value="HTH_GNTR"/>
    <property type="match status" value="1"/>
</dbReference>
<evidence type="ECO:0000256" key="3">
    <source>
        <dbReference type="ARBA" id="ARBA00023163"/>
    </source>
</evidence>
<protein>
    <submittedName>
        <fullName evidence="5">GntR family transcriptional regulator</fullName>
    </submittedName>
</protein>
<evidence type="ECO:0000313" key="5">
    <source>
        <dbReference type="EMBL" id="QHQ61804.1"/>
    </source>
</evidence>
<proteinExistence type="predicted"/>
<sequence>MEFDNNIPIYIQVINDIKKDIINGALALGEKLPSGRDLAYKYKINPNTANRIYKEMEAEEICYTKRGLGTFVTEDKEKLKNIREEMAGSLLDSFIEGMKQLGFTKEELIHLLEHKYDLNTKQ</sequence>
<keyword evidence="2" id="KW-0238">DNA-binding</keyword>
<dbReference type="InterPro" id="IPR000524">
    <property type="entry name" value="Tscrpt_reg_HTH_GntR"/>
</dbReference>
<keyword evidence="1" id="KW-0805">Transcription regulation</keyword>
<keyword evidence="3" id="KW-0804">Transcription</keyword>
<evidence type="ECO:0000259" key="4">
    <source>
        <dbReference type="PROSITE" id="PS50949"/>
    </source>
</evidence>
<evidence type="ECO:0000256" key="1">
    <source>
        <dbReference type="ARBA" id="ARBA00023015"/>
    </source>
</evidence>
<accession>A0A6P1TL76</accession>
<dbReference type="Proteomes" id="UP000464314">
    <property type="component" value="Chromosome"/>
</dbReference>
<organism evidence="5 6">
    <name type="scientific">Anaerocolumna sedimenticola</name>
    <dbReference type="NCBI Taxonomy" id="2696063"/>
    <lineage>
        <taxon>Bacteria</taxon>
        <taxon>Bacillati</taxon>
        <taxon>Bacillota</taxon>
        <taxon>Clostridia</taxon>
        <taxon>Lachnospirales</taxon>
        <taxon>Lachnospiraceae</taxon>
        <taxon>Anaerocolumna</taxon>
    </lineage>
</organism>
<dbReference type="RefSeq" id="WP_161838629.1">
    <property type="nucleotide sequence ID" value="NZ_CP048000.1"/>
</dbReference>
<dbReference type="PANTHER" id="PTHR38445">
    <property type="entry name" value="HTH-TYPE TRANSCRIPTIONAL REPRESSOR YTRA"/>
    <property type="match status" value="1"/>
</dbReference>
<dbReference type="SMART" id="SM00345">
    <property type="entry name" value="HTH_GNTR"/>
    <property type="match status" value="1"/>
</dbReference>
<dbReference type="GO" id="GO:0003677">
    <property type="term" value="F:DNA binding"/>
    <property type="evidence" value="ECO:0007669"/>
    <property type="project" value="UniProtKB-KW"/>
</dbReference>
<gene>
    <name evidence="5" type="ORF">Ana3638_14310</name>
</gene>
<evidence type="ECO:0000313" key="6">
    <source>
        <dbReference type="Proteomes" id="UP000464314"/>
    </source>
</evidence>
<dbReference type="GO" id="GO:0003700">
    <property type="term" value="F:DNA-binding transcription factor activity"/>
    <property type="evidence" value="ECO:0007669"/>
    <property type="project" value="InterPro"/>
</dbReference>
<dbReference type="KEGG" id="anr:Ana3638_14310"/>
<dbReference type="Pfam" id="PF00392">
    <property type="entry name" value="GntR"/>
    <property type="match status" value="1"/>
</dbReference>
<feature type="domain" description="HTH gntR-type" evidence="4">
    <location>
        <begin position="7"/>
        <end position="75"/>
    </location>
</feature>
<dbReference type="InterPro" id="IPR036388">
    <property type="entry name" value="WH-like_DNA-bd_sf"/>
</dbReference>